<feature type="non-terminal residue" evidence="1">
    <location>
        <position position="1"/>
    </location>
</feature>
<evidence type="ECO:0000313" key="2">
    <source>
        <dbReference type="Proteomes" id="UP000789831"/>
    </source>
</evidence>
<dbReference type="EMBL" id="CAJVPL010017054">
    <property type="protein sequence ID" value="CAG8697549.1"/>
    <property type="molecule type" value="Genomic_DNA"/>
</dbReference>
<dbReference type="OrthoDB" id="2426146at2759"/>
<comment type="caution">
    <text evidence="1">The sequence shown here is derived from an EMBL/GenBank/DDBJ whole genome shotgun (WGS) entry which is preliminary data.</text>
</comment>
<keyword evidence="2" id="KW-1185">Reference proteome</keyword>
<feature type="non-terminal residue" evidence="1">
    <location>
        <position position="155"/>
    </location>
</feature>
<proteinExistence type="predicted"/>
<sequence>VSTEEIETNLRKLKLNLDPEASQVISSDSEIIRRLSEEAEGEYNHYMEPVKRMEGTTPLRIKDVCNEFVMNYNNIIYEEVPIELSHGNWDESEGDVVGIASEILNTIGSIWRNPVFGKKFAKSQNEGTYVMDIIVPVVKASLEKLPIKNFTFVST</sequence>
<reference evidence="1" key="1">
    <citation type="submission" date="2021-06" db="EMBL/GenBank/DDBJ databases">
        <authorList>
            <person name="Kallberg Y."/>
            <person name="Tangrot J."/>
            <person name="Rosling A."/>
        </authorList>
    </citation>
    <scope>NUCLEOTIDE SEQUENCE</scope>
    <source>
        <strain evidence="1">MT106</strain>
    </source>
</reference>
<evidence type="ECO:0000313" key="1">
    <source>
        <dbReference type="EMBL" id="CAG8697549.1"/>
    </source>
</evidence>
<dbReference type="AlphaFoldDB" id="A0A9N9HN52"/>
<name>A0A9N9HN52_9GLOM</name>
<accession>A0A9N9HN52</accession>
<protein>
    <submittedName>
        <fullName evidence="1">13556_t:CDS:1</fullName>
    </submittedName>
</protein>
<gene>
    <name evidence="1" type="ORF">AGERDE_LOCUS13344</name>
</gene>
<organism evidence="1 2">
    <name type="scientific">Ambispora gerdemannii</name>
    <dbReference type="NCBI Taxonomy" id="144530"/>
    <lineage>
        <taxon>Eukaryota</taxon>
        <taxon>Fungi</taxon>
        <taxon>Fungi incertae sedis</taxon>
        <taxon>Mucoromycota</taxon>
        <taxon>Glomeromycotina</taxon>
        <taxon>Glomeromycetes</taxon>
        <taxon>Archaeosporales</taxon>
        <taxon>Ambisporaceae</taxon>
        <taxon>Ambispora</taxon>
    </lineage>
</organism>
<dbReference type="Proteomes" id="UP000789831">
    <property type="component" value="Unassembled WGS sequence"/>
</dbReference>